<evidence type="ECO:0000256" key="4">
    <source>
        <dbReference type="SAM" id="SignalP"/>
    </source>
</evidence>
<proteinExistence type="predicted"/>
<accession>A0A9X3TW88</accession>
<dbReference type="PANTHER" id="PTHR43270">
    <property type="entry name" value="BETA-ALA-HIS DIPEPTIDASE"/>
    <property type="match status" value="1"/>
</dbReference>
<evidence type="ECO:0000313" key="7">
    <source>
        <dbReference type="Proteomes" id="UP001141619"/>
    </source>
</evidence>
<dbReference type="PANTHER" id="PTHR43270:SF4">
    <property type="entry name" value="CARNOSINE DIPEPTIDASE 2, ISOFORM A"/>
    <property type="match status" value="1"/>
</dbReference>
<keyword evidence="2" id="KW-0479">Metal-binding</keyword>
<feature type="chain" id="PRO_5040746464" evidence="4">
    <location>
        <begin position="28"/>
        <end position="539"/>
    </location>
</feature>
<dbReference type="Gene3D" id="3.40.630.10">
    <property type="entry name" value="Zn peptidases"/>
    <property type="match status" value="1"/>
</dbReference>
<evidence type="ECO:0000256" key="1">
    <source>
        <dbReference type="ARBA" id="ARBA00022670"/>
    </source>
</evidence>
<protein>
    <submittedName>
        <fullName evidence="6">M20/M25/M40 family metallo-hydrolase</fullName>
    </submittedName>
</protein>
<dbReference type="SUPFAM" id="SSF53187">
    <property type="entry name" value="Zn-dependent exopeptidases"/>
    <property type="match status" value="1"/>
</dbReference>
<feature type="domain" description="Peptidase M20 dimerisation" evidence="5">
    <location>
        <begin position="286"/>
        <end position="428"/>
    </location>
</feature>
<dbReference type="RefSeq" id="WP_274942538.1">
    <property type="nucleotide sequence ID" value="NZ_JANWOI010000001.1"/>
</dbReference>
<dbReference type="EMBL" id="JANWOI010000001">
    <property type="protein sequence ID" value="MDA5192837.1"/>
    <property type="molecule type" value="Genomic_DNA"/>
</dbReference>
<dbReference type="InterPro" id="IPR002933">
    <property type="entry name" value="Peptidase_M20"/>
</dbReference>
<dbReference type="Pfam" id="PF07687">
    <property type="entry name" value="M20_dimer"/>
    <property type="match status" value="1"/>
</dbReference>
<dbReference type="AlphaFoldDB" id="A0A9X3TW88"/>
<keyword evidence="1" id="KW-0645">Protease</keyword>
<dbReference type="InterPro" id="IPR051458">
    <property type="entry name" value="Cyt/Met_Dipeptidase"/>
</dbReference>
<reference evidence="6" key="2">
    <citation type="journal article" date="2023" name="Syst. Appl. Microbiol.">
        <title>Govania unica gen. nov., sp. nov., a rare biosphere bacterium that represents a novel family in the class Alphaproteobacteria.</title>
        <authorList>
            <person name="Vandamme P."/>
            <person name="Peeters C."/>
            <person name="Hettiarachchi A."/>
            <person name="Cnockaert M."/>
            <person name="Carlier A."/>
        </authorList>
    </citation>
    <scope>NUCLEOTIDE SEQUENCE</scope>
    <source>
        <strain evidence="6">LMG 31809</strain>
    </source>
</reference>
<keyword evidence="3" id="KW-0378">Hydrolase</keyword>
<evidence type="ECO:0000256" key="3">
    <source>
        <dbReference type="ARBA" id="ARBA00022801"/>
    </source>
</evidence>
<sequence length="539" mass="58414">MPAHHSRVIARPLTLPGSLSLFCAAMALSVAFAPMTKADESAKIKRPAITFTTNDAFSAKDIPAYKGQHKDVYAYIKTHKAEHLENLRRWVRQPSISAQNNGVTQMAELLRDDLKKIGFKEAEVVPTSGHPGVWGFYDAGAAKTLVVYMMYDVQPIEAEGWKVKAFDGELVDNDLGKVLMARGAINQKGPQRTFLNAVEAIIAVNKKLPVNLMVLAEGEEELGSPHYPELIDKFADRLKTASGVIFPASSQSPTGEITVTLGVKGVLYLELEAHGGKNGGPANAEIHSSWKAISDAPAWRLTQALATLTSADGNTITVPGYYDGIRQPNLEEQRLVNGMLKGWESNEPALLKGYGMERWIDGWRGRDSLAHYLFDTTLNIDGLTSGYGGPGTKTILPHKAVAKVDSRLVPGQTAERARDLIRKHLDDKGFTDIEIRTLSAYPAAQTSVEAPVVRAAIGAYNKIGVPVDVSPRTAGSAPYYVFTEKLKLPMVMTGVGHGSGAHAPNEYIVIDPKPGSKIAGLEQMENFYVDLLYAIAAGK</sequence>
<dbReference type="GO" id="GO:0046872">
    <property type="term" value="F:metal ion binding"/>
    <property type="evidence" value="ECO:0007669"/>
    <property type="project" value="UniProtKB-KW"/>
</dbReference>
<gene>
    <name evidence="6" type="ORF">NYP16_02540</name>
</gene>
<evidence type="ECO:0000313" key="6">
    <source>
        <dbReference type="EMBL" id="MDA5192837.1"/>
    </source>
</evidence>
<dbReference type="Pfam" id="PF01546">
    <property type="entry name" value="Peptidase_M20"/>
    <property type="match status" value="1"/>
</dbReference>
<dbReference type="Proteomes" id="UP001141619">
    <property type="component" value="Unassembled WGS sequence"/>
</dbReference>
<evidence type="ECO:0000259" key="5">
    <source>
        <dbReference type="Pfam" id="PF07687"/>
    </source>
</evidence>
<comment type="caution">
    <text evidence="6">The sequence shown here is derived from an EMBL/GenBank/DDBJ whole genome shotgun (WGS) entry which is preliminary data.</text>
</comment>
<dbReference type="Gene3D" id="3.30.70.360">
    <property type="match status" value="1"/>
</dbReference>
<keyword evidence="4" id="KW-0732">Signal</keyword>
<feature type="signal peptide" evidence="4">
    <location>
        <begin position="1"/>
        <end position="27"/>
    </location>
</feature>
<dbReference type="GO" id="GO:0008233">
    <property type="term" value="F:peptidase activity"/>
    <property type="evidence" value="ECO:0007669"/>
    <property type="project" value="UniProtKB-KW"/>
</dbReference>
<dbReference type="InterPro" id="IPR011650">
    <property type="entry name" value="Peptidase_M20_dimer"/>
</dbReference>
<name>A0A9X3TW88_9PROT</name>
<reference evidence="6" key="1">
    <citation type="submission" date="2022-08" db="EMBL/GenBank/DDBJ databases">
        <authorList>
            <person name="Vandamme P."/>
            <person name="Hettiarachchi A."/>
            <person name="Peeters C."/>
            <person name="Cnockaert M."/>
            <person name="Carlier A."/>
        </authorList>
    </citation>
    <scope>NUCLEOTIDE SEQUENCE</scope>
    <source>
        <strain evidence="6">LMG 31809</strain>
    </source>
</reference>
<evidence type="ECO:0000256" key="2">
    <source>
        <dbReference type="ARBA" id="ARBA00022723"/>
    </source>
</evidence>
<dbReference type="GO" id="GO:0006508">
    <property type="term" value="P:proteolysis"/>
    <property type="evidence" value="ECO:0007669"/>
    <property type="project" value="UniProtKB-KW"/>
</dbReference>
<keyword evidence="7" id="KW-1185">Reference proteome</keyword>
<organism evidence="6 7">
    <name type="scientific">Govanella unica</name>
    <dbReference type="NCBI Taxonomy" id="2975056"/>
    <lineage>
        <taxon>Bacteria</taxon>
        <taxon>Pseudomonadati</taxon>
        <taxon>Pseudomonadota</taxon>
        <taxon>Alphaproteobacteria</taxon>
        <taxon>Emcibacterales</taxon>
        <taxon>Govanellaceae</taxon>
        <taxon>Govanella</taxon>
    </lineage>
</organism>